<keyword evidence="2" id="KW-1185">Reference proteome</keyword>
<dbReference type="Proteomes" id="UP000269221">
    <property type="component" value="Unassembled WGS sequence"/>
</dbReference>
<evidence type="ECO:0000313" key="2">
    <source>
        <dbReference type="Proteomes" id="UP000269221"/>
    </source>
</evidence>
<evidence type="ECO:0000313" key="1">
    <source>
        <dbReference type="EMBL" id="RMC03364.1"/>
    </source>
</evidence>
<dbReference type="OrthoDB" id="9399435at2759"/>
<reference evidence="1 2" key="1">
    <citation type="submission" date="2018-07" db="EMBL/GenBank/DDBJ databases">
        <title>A high quality draft genome assembly of the barn swallow (H. rustica rustica).</title>
        <authorList>
            <person name="Formenti G."/>
            <person name="Chiara M."/>
            <person name="Poveda L."/>
            <person name="Francoijs K.-J."/>
            <person name="Bonisoli-Alquati A."/>
            <person name="Canova L."/>
            <person name="Gianfranceschi L."/>
            <person name="Horner D.S."/>
            <person name="Saino N."/>
        </authorList>
    </citation>
    <scope>NUCLEOTIDE SEQUENCE [LARGE SCALE GENOMIC DNA]</scope>
    <source>
        <strain evidence="1">Chelidonia</strain>
        <tissue evidence="1">Blood</tissue>
    </source>
</reference>
<accession>A0A3M0JW23</accession>
<protein>
    <submittedName>
        <fullName evidence="1">Uncharacterized protein</fullName>
    </submittedName>
</protein>
<comment type="caution">
    <text evidence="1">The sequence shown here is derived from an EMBL/GenBank/DDBJ whole genome shotgun (WGS) entry which is preliminary data.</text>
</comment>
<dbReference type="Gene3D" id="2.40.70.10">
    <property type="entry name" value="Acid Proteases"/>
    <property type="match status" value="1"/>
</dbReference>
<organism evidence="1 2">
    <name type="scientific">Hirundo rustica rustica</name>
    <dbReference type="NCBI Taxonomy" id="333673"/>
    <lineage>
        <taxon>Eukaryota</taxon>
        <taxon>Metazoa</taxon>
        <taxon>Chordata</taxon>
        <taxon>Craniata</taxon>
        <taxon>Vertebrata</taxon>
        <taxon>Euteleostomi</taxon>
        <taxon>Archelosauria</taxon>
        <taxon>Archosauria</taxon>
        <taxon>Dinosauria</taxon>
        <taxon>Saurischia</taxon>
        <taxon>Theropoda</taxon>
        <taxon>Coelurosauria</taxon>
        <taxon>Aves</taxon>
        <taxon>Neognathae</taxon>
        <taxon>Neoaves</taxon>
        <taxon>Telluraves</taxon>
        <taxon>Australaves</taxon>
        <taxon>Passeriformes</taxon>
        <taxon>Sylvioidea</taxon>
        <taxon>Hirundinidae</taxon>
        <taxon>Hirundo</taxon>
    </lineage>
</organism>
<proteinExistence type="predicted"/>
<dbReference type="SUPFAM" id="SSF50630">
    <property type="entry name" value="Acid proteases"/>
    <property type="match status" value="1"/>
</dbReference>
<dbReference type="InterPro" id="IPR021109">
    <property type="entry name" value="Peptidase_aspartic_dom_sf"/>
</dbReference>
<sequence>MTEQLHRPSLGTEKIVSQAPRYYRSENDMSDPCEGISTMYAHEGNNDQCQRGPASSQGEARDKQVFWMVWILWPGTSEPQEYKALVDTGALCTLMPLGHVGTEPISIARVTGGSQELALLEAKVSLTGKEWQKHLIVTGPEVPCILGIDFLRNSYYKDPRGLRWAFGIAAVEAEGIKKLSTLPGLLEDPSAVGLVKVQEQRVPVATSTVHH</sequence>
<gene>
    <name evidence="1" type="ORF">DUI87_20561</name>
</gene>
<dbReference type="AlphaFoldDB" id="A0A3M0JW23"/>
<name>A0A3M0JW23_HIRRU</name>
<dbReference type="EMBL" id="QRBI01000131">
    <property type="protein sequence ID" value="RMC03364.1"/>
    <property type="molecule type" value="Genomic_DNA"/>
</dbReference>